<evidence type="ECO:0000313" key="1">
    <source>
        <dbReference type="EMBL" id="QDT62850.1"/>
    </source>
</evidence>
<evidence type="ECO:0000313" key="2">
    <source>
        <dbReference type="Proteomes" id="UP000319976"/>
    </source>
</evidence>
<name>A0A517T3A2_9PLAN</name>
<organism evidence="1 2">
    <name type="scientific">Calycomorphotria hydatis</name>
    <dbReference type="NCBI Taxonomy" id="2528027"/>
    <lineage>
        <taxon>Bacteria</taxon>
        <taxon>Pseudomonadati</taxon>
        <taxon>Planctomycetota</taxon>
        <taxon>Planctomycetia</taxon>
        <taxon>Planctomycetales</taxon>
        <taxon>Planctomycetaceae</taxon>
        <taxon>Calycomorphotria</taxon>
    </lineage>
</organism>
<proteinExistence type="predicted"/>
<sequence>MLTISNDTLPQTCLSYLAFRIAFKETLERIALSDQMGGDPHDKFGFLTEVPFLASVPAHVQIDLLGATWAKHLSQESQPADLVDEAVIYSVCETSARIVEQEPDTVHNYLAGGPLDVTVPVDHFLATELRALHLNLSNEGDFLLISQFEDMEPEEAKRLKQKFGLDEERTEALFEVLKRYHLSADFLGNLTGMLTGREILTVVKILGVK</sequence>
<dbReference type="AlphaFoldDB" id="A0A517T3A2"/>
<dbReference type="EMBL" id="CP036316">
    <property type="protein sequence ID" value="QDT62850.1"/>
    <property type="molecule type" value="Genomic_DNA"/>
</dbReference>
<dbReference type="RefSeq" id="WP_145258694.1">
    <property type="nucleotide sequence ID" value="NZ_CP036316.1"/>
</dbReference>
<protein>
    <submittedName>
        <fullName evidence="1">Uncharacterized protein</fullName>
    </submittedName>
</protein>
<accession>A0A517T3A2</accession>
<dbReference type="KEGG" id="chya:V22_00480"/>
<gene>
    <name evidence="1" type="ORF">V22_00480</name>
</gene>
<dbReference type="Proteomes" id="UP000319976">
    <property type="component" value="Chromosome"/>
</dbReference>
<keyword evidence="2" id="KW-1185">Reference proteome</keyword>
<dbReference type="OrthoDB" id="211421at2"/>
<reference evidence="1 2" key="1">
    <citation type="submission" date="2019-02" db="EMBL/GenBank/DDBJ databases">
        <title>Deep-cultivation of Planctomycetes and their phenomic and genomic characterization uncovers novel biology.</title>
        <authorList>
            <person name="Wiegand S."/>
            <person name="Jogler M."/>
            <person name="Boedeker C."/>
            <person name="Pinto D."/>
            <person name="Vollmers J."/>
            <person name="Rivas-Marin E."/>
            <person name="Kohn T."/>
            <person name="Peeters S.H."/>
            <person name="Heuer A."/>
            <person name="Rast P."/>
            <person name="Oberbeckmann S."/>
            <person name="Bunk B."/>
            <person name="Jeske O."/>
            <person name="Meyerdierks A."/>
            <person name="Storesund J.E."/>
            <person name="Kallscheuer N."/>
            <person name="Luecker S."/>
            <person name="Lage O.M."/>
            <person name="Pohl T."/>
            <person name="Merkel B.J."/>
            <person name="Hornburger P."/>
            <person name="Mueller R.-W."/>
            <person name="Bruemmer F."/>
            <person name="Labrenz M."/>
            <person name="Spormann A.M."/>
            <person name="Op den Camp H."/>
            <person name="Overmann J."/>
            <person name="Amann R."/>
            <person name="Jetten M.S.M."/>
            <person name="Mascher T."/>
            <person name="Medema M.H."/>
            <person name="Devos D.P."/>
            <person name="Kaster A.-K."/>
            <person name="Ovreas L."/>
            <person name="Rohde M."/>
            <person name="Galperin M.Y."/>
            <person name="Jogler C."/>
        </authorList>
    </citation>
    <scope>NUCLEOTIDE SEQUENCE [LARGE SCALE GENOMIC DNA]</scope>
    <source>
        <strain evidence="1 2">V22</strain>
    </source>
</reference>